<feature type="compositionally biased region" description="Basic and acidic residues" evidence="1">
    <location>
        <begin position="66"/>
        <end position="83"/>
    </location>
</feature>
<evidence type="ECO:0000313" key="3">
    <source>
        <dbReference type="Proteomes" id="UP001169217"/>
    </source>
</evidence>
<dbReference type="Proteomes" id="UP001169217">
    <property type="component" value="Unassembled WGS sequence"/>
</dbReference>
<gene>
    <name evidence="2" type="ORF">CLIM01_05792</name>
</gene>
<proteinExistence type="predicted"/>
<protein>
    <submittedName>
        <fullName evidence="2">Uncharacterized protein</fullName>
    </submittedName>
</protein>
<organism evidence="2 3">
    <name type="scientific">Colletotrichum limetticola</name>
    <dbReference type="NCBI Taxonomy" id="1209924"/>
    <lineage>
        <taxon>Eukaryota</taxon>
        <taxon>Fungi</taxon>
        <taxon>Dikarya</taxon>
        <taxon>Ascomycota</taxon>
        <taxon>Pezizomycotina</taxon>
        <taxon>Sordariomycetes</taxon>
        <taxon>Hypocreomycetidae</taxon>
        <taxon>Glomerellales</taxon>
        <taxon>Glomerellaceae</taxon>
        <taxon>Colletotrichum</taxon>
        <taxon>Colletotrichum acutatum species complex</taxon>
    </lineage>
</organism>
<comment type="caution">
    <text evidence="2">The sequence shown here is derived from an EMBL/GenBank/DDBJ whole genome shotgun (WGS) entry which is preliminary data.</text>
</comment>
<evidence type="ECO:0000256" key="1">
    <source>
        <dbReference type="SAM" id="MobiDB-lite"/>
    </source>
</evidence>
<evidence type="ECO:0000313" key="2">
    <source>
        <dbReference type="EMBL" id="KAK0376842.1"/>
    </source>
</evidence>
<accession>A0ABQ9PZ82</accession>
<keyword evidence="3" id="KW-1185">Reference proteome</keyword>
<sequence>MPLKDPQAEVTRKDEEKSEREEQAVYDDTDWEHSESGKSLGVDRAVETAEEEYREDREVSPPTEVAPERPERRWQGLRRQEDEAKGNVVSELVSFRFLSDMTEEVVKLIMSCDYGSFSS</sequence>
<name>A0ABQ9PZ82_9PEZI</name>
<feature type="compositionally biased region" description="Basic and acidic residues" evidence="1">
    <location>
        <begin position="1"/>
        <end position="23"/>
    </location>
</feature>
<feature type="region of interest" description="Disordered" evidence="1">
    <location>
        <begin position="1"/>
        <end position="83"/>
    </location>
</feature>
<reference evidence="2" key="1">
    <citation type="submission" date="2023-04" db="EMBL/GenBank/DDBJ databases">
        <title>Colletotrichum limetticola genome sequence.</title>
        <authorList>
            <person name="Baroncelli R."/>
        </authorList>
    </citation>
    <scope>NUCLEOTIDE SEQUENCE</scope>
    <source>
        <strain evidence="2">KLA-Anderson</strain>
    </source>
</reference>
<dbReference type="EMBL" id="JARUPT010000149">
    <property type="protein sequence ID" value="KAK0376842.1"/>
    <property type="molecule type" value="Genomic_DNA"/>
</dbReference>